<proteinExistence type="predicted"/>
<protein>
    <submittedName>
        <fullName evidence="1">Uncharacterized protein</fullName>
    </submittedName>
</protein>
<accession>A0A9Q1F8V2</accession>
<sequence>MGQRHSINKGNFFLLCTEPFKRGFDISWNFFEASHGKGALDGIGGTLKQSADRLVCLGEDIPNAEVLFQKLNMQESSVQLFYVMERSVEEILAVPPLTAVKGMMKIHQIMSTSPVKIKYRDITCLCQKEKGVMDCPCFELKEATQAPDVPTTEPLWHPEVITSDHVGRWCVVRYDDDPYPGIIMAVEENNIQPADKSLFKSLKHIWLEMVRKWMRTSGGKKLPKQLFFLFVHNGMGEDSHH</sequence>
<name>A0A9Q1F8V2_SYNKA</name>
<comment type="caution">
    <text evidence="1">The sequence shown here is derived from an EMBL/GenBank/DDBJ whole genome shotgun (WGS) entry which is preliminary data.</text>
</comment>
<dbReference type="PANTHER" id="PTHR46601:SF1">
    <property type="entry name" value="ADF-H DOMAIN-CONTAINING PROTEIN"/>
    <property type="match status" value="1"/>
</dbReference>
<organism evidence="1 2">
    <name type="scientific">Synaphobranchus kaupii</name>
    <name type="common">Kaup's arrowtooth eel</name>
    <dbReference type="NCBI Taxonomy" id="118154"/>
    <lineage>
        <taxon>Eukaryota</taxon>
        <taxon>Metazoa</taxon>
        <taxon>Chordata</taxon>
        <taxon>Craniata</taxon>
        <taxon>Vertebrata</taxon>
        <taxon>Euteleostomi</taxon>
        <taxon>Actinopterygii</taxon>
        <taxon>Neopterygii</taxon>
        <taxon>Teleostei</taxon>
        <taxon>Anguilliformes</taxon>
        <taxon>Synaphobranchidae</taxon>
        <taxon>Synaphobranchus</taxon>
    </lineage>
</organism>
<dbReference type="PANTHER" id="PTHR46601">
    <property type="entry name" value="ULP_PROTEASE DOMAIN-CONTAINING PROTEIN"/>
    <property type="match status" value="1"/>
</dbReference>
<dbReference type="EMBL" id="JAINUF010000007">
    <property type="protein sequence ID" value="KAJ8353435.1"/>
    <property type="molecule type" value="Genomic_DNA"/>
</dbReference>
<gene>
    <name evidence="1" type="ORF">SKAU_G00210020</name>
</gene>
<dbReference type="Proteomes" id="UP001152622">
    <property type="component" value="Chromosome 7"/>
</dbReference>
<evidence type="ECO:0000313" key="1">
    <source>
        <dbReference type="EMBL" id="KAJ8353435.1"/>
    </source>
</evidence>
<keyword evidence="2" id="KW-1185">Reference proteome</keyword>
<evidence type="ECO:0000313" key="2">
    <source>
        <dbReference type="Proteomes" id="UP001152622"/>
    </source>
</evidence>
<reference evidence="1" key="1">
    <citation type="journal article" date="2023" name="Science">
        <title>Genome structures resolve the early diversification of teleost fishes.</title>
        <authorList>
            <person name="Parey E."/>
            <person name="Louis A."/>
            <person name="Montfort J."/>
            <person name="Bouchez O."/>
            <person name="Roques C."/>
            <person name="Iampietro C."/>
            <person name="Lluch J."/>
            <person name="Castinel A."/>
            <person name="Donnadieu C."/>
            <person name="Desvignes T."/>
            <person name="Floi Bucao C."/>
            <person name="Jouanno E."/>
            <person name="Wen M."/>
            <person name="Mejri S."/>
            <person name="Dirks R."/>
            <person name="Jansen H."/>
            <person name="Henkel C."/>
            <person name="Chen W.J."/>
            <person name="Zahm M."/>
            <person name="Cabau C."/>
            <person name="Klopp C."/>
            <person name="Thompson A.W."/>
            <person name="Robinson-Rechavi M."/>
            <person name="Braasch I."/>
            <person name="Lecointre G."/>
            <person name="Bobe J."/>
            <person name="Postlethwait J.H."/>
            <person name="Berthelot C."/>
            <person name="Roest Crollius H."/>
            <person name="Guiguen Y."/>
        </authorList>
    </citation>
    <scope>NUCLEOTIDE SEQUENCE</scope>
    <source>
        <strain evidence="1">WJC10195</strain>
    </source>
</reference>
<dbReference type="AlphaFoldDB" id="A0A9Q1F8V2"/>
<dbReference type="OrthoDB" id="8945351at2759"/>